<dbReference type="EMBL" id="CH480820">
    <property type="protein sequence ID" value="EDW54241.1"/>
    <property type="molecule type" value="Genomic_DNA"/>
</dbReference>
<evidence type="ECO:0000256" key="11">
    <source>
        <dbReference type="ARBA" id="ARBA00031441"/>
    </source>
</evidence>
<evidence type="ECO:0000256" key="8">
    <source>
        <dbReference type="ARBA" id="ARBA00022982"/>
    </source>
</evidence>
<protein>
    <recommendedName>
        <fullName evidence="4">NADH dehydrogenase [ubiquinone] 1 alpha subcomplex subunit 2</fullName>
    </recommendedName>
    <alternativeName>
        <fullName evidence="11">Complex I-B8</fullName>
    </alternativeName>
    <alternativeName>
        <fullName evidence="12">NADH-ubiquinone oxidoreductase B8 subunit</fullName>
    </alternativeName>
</protein>
<dbReference type="STRING" id="7238.B4I396"/>
<keyword evidence="5" id="KW-0813">Transport</keyword>
<evidence type="ECO:0000256" key="12">
    <source>
        <dbReference type="ARBA" id="ARBA00032513"/>
    </source>
</evidence>
<feature type="domain" description="Ribosomal protein/NADH dehydrogenase" evidence="13">
    <location>
        <begin position="24"/>
        <end position="89"/>
    </location>
</feature>
<reference evidence="14 15" key="1">
    <citation type="journal article" date="2007" name="Nature">
        <title>Evolution of genes and genomes on the Drosophila phylogeny.</title>
        <authorList>
            <consortium name="Drosophila 12 Genomes Consortium"/>
            <person name="Clark A.G."/>
            <person name="Eisen M.B."/>
            <person name="Smith D.R."/>
            <person name="Bergman C.M."/>
            <person name="Oliver B."/>
            <person name="Markow T.A."/>
            <person name="Kaufman T.C."/>
            <person name="Kellis M."/>
            <person name="Gelbart W."/>
            <person name="Iyer V.N."/>
            <person name="Pollard D.A."/>
            <person name="Sackton T.B."/>
            <person name="Larracuente A.M."/>
            <person name="Singh N.D."/>
            <person name="Abad J.P."/>
            <person name="Abt D.N."/>
            <person name="Adryan B."/>
            <person name="Aguade M."/>
            <person name="Akashi H."/>
            <person name="Anderson W.W."/>
            <person name="Aquadro C.F."/>
            <person name="Ardell D.H."/>
            <person name="Arguello R."/>
            <person name="Artieri C.G."/>
            <person name="Barbash D.A."/>
            <person name="Barker D."/>
            <person name="Barsanti P."/>
            <person name="Batterham P."/>
            <person name="Batzoglou S."/>
            <person name="Begun D."/>
            <person name="Bhutkar A."/>
            <person name="Blanco E."/>
            <person name="Bosak S.A."/>
            <person name="Bradley R.K."/>
            <person name="Brand A.D."/>
            <person name="Brent M.R."/>
            <person name="Brooks A.N."/>
            <person name="Brown R.H."/>
            <person name="Butlin R.K."/>
            <person name="Caggese C."/>
            <person name="Calvi B.R."/>
            <person name="Bernardo de Carvalho A."/>
            <person name="Caspi A."/>
            <person name="Castrezana S."/>
            <person name="Celniker S.E."/>
            <person name="Chang J.L."/>
            <person name="Chapple C."/>
            <person name="Chatterji S."/>
            <person name="Chinwalla A."/>
            <person name="Civetta A."/>
            <person name="Clifton S.W."/>
            <person name="Comeron J.M."/>
            <person name="Costello J.C."/>
            <person name="Coyne J.A."/>
            <person name="Daub J."/>
            <person name="David R.G."/>
            <person name="Delcher A.L."/>
            <person name="Delehaunty K."/>
            <person name="Do C.B."/>
            <person name="Ebling H."/>
            <person name="Edwards K."/>
            <person name="Eickbush T."/>
            <person name="Evans J.D."/>
            <person name="Filipski A."/>
            <person name="Findeiss S."/>
            <person name="Freyhult E."/>
            <person name="Fulton L."/>
            <person name="Fulton R."/>
            <person name="Garcia A.C."/>
            <person name="Gardiner A."/>
            <person name="Garfield D.A."/>
            <person name="Garvin B.E."/>
            <person name="Gibson G."/>
            <person name="Gilbert D."/>
            <person name="Gnerre S."/>
            <person name="Godfrey J."/>
            <person name="Good R."/>
            <person name="Gotea V."/>
            <person name="Gravely B."/>
            <person name="Greenberg A.J."/>
            <person name="Griffiths-Jones S."/>
            <person name="Gross S."/>
            <person name="Guigo R."/>
            <person name="Gustafson E.A."/>
            <person name="Haerty W."/>
            <person name="Hahn M.W."/>
            <person name="Halligan D.L."/>
            <person name="Halpern A.L."/>
            <person name="Halter G.M."/>
            <person name="Han M.V."/>
            <person name="Heger A."/>
            <person name="Hillier L."/>
            <person name="Hinrichs A.S."/>
            <person name="Holmes I."/>
            <person name="Hoskins R.A."/>
            <person name="Hubisz M.J."/>
            <person name="Hultmark D."/>
            <person name="Huntley M.A."/>
            <person name="Jaffe D.B."/>
            <person name="Jagadeeshan S."/>
            <person name="Jeck W.R."/>
            <person name="Johnson J."/>
            <person name="Jones C.D."/>
            <person name="Jordan W.C."/>
            <person name="Karpen G.H."/>
            <person name="Kataoka E."/>
            <person name="Keightley P.D."/>
            <person name="Kheradpour P."/>
            <person name="Kirkness E.F."/>
            <person name="Koerich L.B."/>
            <person name="Kristiansen K."/>
            <person name="Kudrna D."/>
            <person name="Kulathinal R.J."/>
            <person name="Kumar S."/>
            <person name="Kwok R."/>
            <person name="Lander E."/>
            <person name="Langley C.H."/>
            <person name="Lapoint R."/>
            <person name="Lazzaro B.P."/>
            <person name="Lee S.J."/>
            <person name="Levesque L."/>
            <person name="Li R."/>
            <person name="Lin C.F."/>
            <person name="Lin M.F."/>
            <person name="Lindblad-Toh K."/>
            <person name="Llopart A."/>
            <person name="Long M."/>
            <person name="Low L."/>
            <person name="Lozovsky E."/>
            <person name="Lu J."/>
            <person name="Luo M."/>
            <person name="Machado C.A."/>
            <person name="Makalowski W."/>
            <person name="Marzo M."/>
            <person name="Matsuda M."/>
            <person name="Matzkin L."/>
            <person name="McAllister B."/>
            <person name="McBride C.S."/>
            <person name="McKernan B."/>
            <person name="McKernan K."/>
            <person name="Mendez-Lago M."/>
            <person name="Minx P."/>
            <person name="Mollenhauer M.U."/>
            <person name="Montooth K."/>
            <person name="Mount S.M."/>
            <person name="Mu X."/>
            <person name="Myers E."/>
            <person name="Negre B."/>
            <person name="Newfeld S."/>
            <person name="Nielsen R."/>
            <person name="Noor M.A."/>
            <person name="O'Grady P."/>
            <person name="Pachter L."/>
            <person name="Papaceit M."/>
            <person name="Parisi M.J."/>
            <person name="Parisi M."/>
            <person name="Parts L."/>
            <person name="Pedersen J.S."/>
            <person name="Pesole G."/>
            <person name="Phillippy A.M."/>
            <person name="Ponting C.P."/>
            <person name="Pop M."/>
            <person name="Porcelli D."/>
            <person name="Powell J.R."/>
            <person name="Prohaska S."/>
            <person name="Pruitt K."/>
            <person name="Puig M."/>
            <person name="Quesneville H."/>
            <person name="Ram K.R."/>
            <person name="Rand D."/>
            <person name="Rasmussen M.D."/>
            <person name="Reed L.K."/>
            <person name="Reenan R."/>
            <person name="Reily A."/>
            <person name="Remington K.A."/>
            <person name="Rieger T.T."/>
            <person name="Ritchie M.G."/>
            <person name="Robin C."/>
            <person name="Rogers Y.H."/>
            <person name="Rohde C."/>
            <person name="Rozas J."/>
            <person name="Rubenfield M.J."/>
            <person name="Ruiz A."/>
            <person name="Russo S."/>
            <person name="Salzberg S.L."/>
            <person name="Sanchez-Gracia A."/>
            <person name="Saranga D.J."/>
            <person name="Sato H."/>
            <person name="Schaeffer S.W."/>
            <person name="Schatz M.C."/>
            <person name="Schlenke T."/>
            <person name="Schwartz R."/>
            <person name="Segarra C."/>
            <person name="Singh R.S."/>
            <person name="Sirot L."/>
            <person name="Sirota M."/>
            <person name="Sisneros N.B."/>
            <person name="Smith C.D."/>
            <person name="Smith T.F."/>
            <person name="Spieth J."/>
            <person name="Stage D.E."/>
            <person name="Stark A."/>
            <person name="Stephan W."/>
            <person name="Strausberg R.L."/>
            <person name="Strempel S."/>
            <person name="Sturgill D."/>
            <person name="Sutton G."/>
            <person name="Sutton G.G."/>
            <person name="Tao W."/>
            <person name="Teichmann S."/>
            <person name="Tobari Y.N."/>
            <person name="Tomimura Y."/>
            <person name="Tsolas J.M."/>
            <person name="Valente V.L."/>
            <person name="Venter E."/>
            <person name="Venter J.C."/>
            <person name="Vicario S."/>
            <person name="Vieira F.G."/>
            <person name="Vilella A.J."/>
            <person name="Villasante A."/>
            <person name="Walenz B."/>
            <person name="Wang J."/>
            <person name="Wasserman M."/>
            <person name="Watts T."/>
            <person name="Wilson D."/>
            <person name="Wilson R.K."/>
            <person name="Wing R.A."/>
            <person name="Wolfner M.F."/>
            <person name="Wong A."/>
            <person name="Wong G.K."/>
            <person name="Wu C.I."/>
            <person name="Wu G."/>
            <person name="Yamamoto D."/>
            <person name="Yang H.P."/>
            <person name="Yang S.P."/>
            <person name="Yorke J.A."/>
            <person name="Yoshida K."/>
            <person name="Zdobnov E."/>
            <person name="Zhang P."/>
            <person name="Zhang Y."/>
            <person name="Zimin A.V."/>
            <person name="Baldwin J."/>
            <person name="Abdouelleil A."/>
            <person name="Abdulkadir J."/>
            <person name="Abebe A."/>
            <person name="Abera B."/>
            <person name="Abreu J."/>
            <person name="Acer S.C."/>
            <person name="Aftuck L."/>
            <person name="Alexander A."/>
            <person name="An P."/>
            <person name="Anderson E."/>
            <person name="Anderson S."/>
            <person name="Arachi H."/>
            <person name="Azer M."/>
            <person name="Bachantsang P."/>
            <person name="Barry A."/>
            <person name="Bayul T."/>
            <person name="Berlin A."/>
            <person name="Bessette D."/>
            <person name="Bloom T."/>
            <person name="Blye J."/>
            <person name="Boguslavskiy L."/>
            <person name="Bonnet C."/>
            <person name="Boukhgalter B."/>
            <person name="Bourzgui I."/>
            <person name="Brown A."/>
            <person name="Cahill P."/>
            <person name="Channer S."/>
            <person name="Cheshatsang Y."/>
            <person name="Chuda L."/>
            <person name="Citroen M."/>
            <person name="Collymore A."/>
            <person name="Cooke P."/>
            <person name="Costello M."/>
            <person name="D'Aco K."/>
            <person name="Daza R."/>
            <person name="De Haan G."/>
            <person name="DeGray S."/>
            <person name="DeMaso C."/>
            <person name="Dhargay N."/>
            <person name="Dooley K."/>
            <person name="Dooley E."/>
            <person name="Doricent M."/>
            <person name="Dorje P."/>
            <person name="Dorjee K."/>
            <person name="Dupes A."/>
            <person name="Elong R."/>
            <person name="Falk J."/>
            <person name="Farina A."/>
            <person name="Faro S."/>
            <person name="Ferguson D."/>
            <person name="Fisher S."/>
            <person name="Foley C.D."/>
            <person name="Franke A."/>
            <person name="Friedrich D."/>
            <person name="Gadbois L."/>
            <person name="Gearin G."/>
            <person name="Gearin C.R."/>
            <person name="Giannoukos G."/>
            <person name="Goode T."/>
            <person name="Graham J."/>
            <person name="Grandbois E."/>
            <person name="Grewal S."/>
            <person name="Gyaltsen K."/>
            <person name="Hafez N."/>
            <person name="Hagos B."/>
            <person name="Hall J."/>
            <person name="Henson C."/>
            <person name="Hollinger A."/>
            <person name="Honan T."/>
            <person name="Huard M.D."/>
            <person name="Hughes L."/>
            <person name="Hurhula B."/>
            <person name="Husby M.E."/>
            <person name="Kamat A."/>
            <person name="Kanga B."/>
            <person name="Kashin S."/>
            <person name="Khazanovich D."/>
            <person name="Kisner P."/>
            <person name="Lance K."/>
            <person name="Lara M."/>
            <person name="Lee W."/>
            <person name="Lennon N."/>
            <person name="Letendre F."/>
            <person name="LeVine R."/>
            <person name="Lipovsky A."/>
            <person name="Liu X."/>
            <person name="Liu J."/>
            <person name="Liu S."/>
            <person name="Lokyitsang T."/>
            <person name="Lokyitsang Y."/>
            <person name="Lubonja R."/>
            <person name="Lui A."/>
            <person name="MacDonald P."/>
            <person name="Magnisalis V."/>
            <person name="Maru K."/>
            <person name="Matthews C."/>
            <person name="McCusker W."/>
            <person name="McDonough S."/>
            <person name="Mehta T."/>
            <person name="Meldrim J."/>
            <person name="Meneus L."/>
            <person name="Mihai O."/>
            <person name="Mihalev A."/>
            <person name="Mihova T."/>
            <person name="Mittelman R."/>
            <person name="Mlenga V."/>
            <person name="Montmayeur A."/>
            <person name="Mulrain L."/>
            <person name="Navidi A."/>
            <person name="Naylor J."/>
            <person name="Negash T."/>
            <person name="Nguyen T."/>
            <person name="Nguyen N."/>
            <person name="Nicol R."/>
            <person name="Norbu C."/>
            <person name="Norbu N."/>
            <person name="Novod N."/>
            <person name="O'Neill B."/>
            <person name="Osman S."/>
            <person name="Markiewicz E."/>
            <person name="Oyono O.L."/>
            <person name="Patti C."/>
            <person name="Phunkhang P."/>
            <person name="Pierre F."/>
            <person name="Priest M."/>
            <person name="Raghuraman S."/>
            <person name="Rege F."/>
            <person name="Reyes R."/>
            <person name="Rise C."/>
            <person name="Rogov P."/>
            <person name="Ross K."/>
            <person name="Ryan E."/>
            <person name="Settipalli S."/>
            <person name="Shea T."/>
            <person name="Sherpa N."/>
            <person name="Shi L."/>
            <person name="Shih D."/>
            <person name="Sparrow T."/>
            <person name="Spaulding J."/>
            <person name="Stalker J."/>
            <person name="Stange-Thomann N."/>
            <person name="Stavropoulos S."/>
            <person name="Stone C."/>
            <person name="Strader C."/>
            <person name="Tesfaye S."/>
            <person name="Thomson T."/>
            <person name="Thoulutsang Y."/>
            <person name="Thoulutsang D."/>
            <person name="Topham K."/>
            <person name="Topping I."/>
            <person name="Tsamla T."/>
            <person name="Vassiliev H."/>
            <person name="Vo A."/>
            <person name="Wangchuk T."/>
            <person name="Wangdi T."/>
            <person name="Weiand M."/>
            <person name="Wilkinson J."/>
            <person name="Wilson A."/>
            <person name="Yadav S."/>
            <person name="Young G."/>
            <person name="Yu Q."/>
            <person name="Zembek L."/>
            <person name="Zhong D."/>
            <person name="Zimmer A."/>
            <person name="Zwirko Z."/>
            <person name="Jaffe D.B."/>
            <person name="Alvarez P."/>
            <person name="Brockman W."/>
            <person name="Butler J."/>
            <person name="Chin C."/>
            <person name="Gnerre S."/>
            <person name="Grabherr M."/>
            <person name="Kleber M."/>
            <person name="Mauceli E."/>
            <person name="MacCallum I."/>
        </authorList>
    </citation>
    <scope>NUCLEOTIDE SEQUENCE [LARGE SCALE GENOMIC DNA]</scope>
    <source>
        <strain evidence="15">Rob3c / Tucson 14021-0248.25</strain>
    </source>
</reference>
<keyword evidence="10" id="KW-0472">Membrane</keyword>
<dbReference type="InterPro" id="IPR007741">
    <property type="entry name" value="Ribosomal_mL43/mS25/NADH_DH"/>
</dbReference>
<evidence type="ECO:0000256" key="6">
    <source>
        <dbReference type="ARBA" id="ARBA00022660"/>
    </source>
</evidence>
<evidence type="ECO:0000256" key="10">
    <source>
        <dbReference type="ARBA" id="ARBA00023136"/>
    </source>
</evidence>
<keyword evidence="7" id="KW-0999">Mitochondrion inner membrane</keyword>
<name>B4I396_DROSE</name>
<evidence type="ECO:0000256" key="2">
    <source>
        <dbReference type="ARBA" id="ARBA00004443"/>
    </source>
</evidence>
<sequence length="89" mass="10314">MRITLSRLASFTSKLKELRIILDPKGDTSKGAREYVERFYPNLKKSNPDLPILVRECSGVQPRLYARYGNARRCPSPWPTRLLLTYTKT</sequence>
<dbReference type="PhylomeDB" id="B4I396"/>
<dbReference type="SUPFAM" id="SSF52833">
    <property type="entry name" value="Thioredoxin-like"/>
    <property type="match status" value="1"/>
</dbReference>
<gene>
    <name evidence="14" type="primary">Dsec\GM18475</name>
    <name evidence="14" type="ORF">Dsec_GM18475</name>
</gene>
<comment type="function">
    <text evidence="1">Accessory subunit of the mitochondrial membrane respiratory chain NADH dehydrogenase (Complex I), that is believed not to be involved in catalysis. Complex I functions in the transfer of electrons from NADH to the respiratory chain. The immediate electron acceptor for the enzyme is believed to be ubiquinone.</text>
</comment>
<dbReference type="InterPro" id="IPR016464">
    <property type="entry name" value="NADH_Ub_cplx-1_asu_su-2"/>
</dbReference>
<dbReference type="Gene3D" id="3.40.30.10">
    <property type="entry name" value="Glutaredoxin"/>
    <property type="match status" value="1"/>
</dbReference>
<accession>B4I396</accession>
<evidence type="ECO:0000313" key="15">
    <source>
        <dbReference type="Proteomes" id="UP000001292"/>
    </source>
</evidence>
<dbReference type="GO" id="GO:0005743">
    <property type="term" value="C:mitochondrial inner membrane"/>
    <property type="evidence" value="ECO:0007669"/>
    <property type="project" value="UniProtKB-SubCell"/>
</dbReference>
<evidence type="ECO:0000259" key="13">
    <source>
        <dbReference type="SMART" id="SM00916"/>
    </source>
</evidence>
<dbReference type="PANTHER" id="PTHR12878:SF0">
    <property type="entry name" value="NADH DEHYDROGENASE [UBIQUINONE] 1 ALPHA SUBCOMPLEX SUBUNIT 2"/>
    <property type="match status" value="1"/>
</dbReference>
<dbReference type="AlphaFoldDB" id="B4I396"/>
<proteinExistence type="inferred from homology"/>
<dbReference type="Pfam" id="PF05047">
    <property type="entry name" value="L51_S25_CI-B8"/>
    <property type="match status" value="1"/>
</dbReference>
<evidence type="ECO:0000256" key="5">
    <source>
        <dbReference type="ARBA" id="ARBA00022448"/>
    </source>
</evidence>
<keyword evidence="8" id="KW-0249">Electron transport</keyword>
<comment type="similarity">
    <text evidence="3">Belongs to the complex I NDUFA2 subunit family.</text>
</comment>
<evidence type="ECO:0000256" key="9">
    <source>
        <dbReference type="ARBA" id="ARBA00023128"/>
    </source>
</evidence>
<dbReference type="Proteomes" id="UP000001292">
    <property type="component" value="Unassembled WGS sequence"/>
</dbReference>
<dbReference type="SMR" id="B4I396"/>
<dbReference type="PANTHER" id="PTHR12878">
    <property type="entry name" value="NADH-UBIQUINONE OXIDOREDUCTASE B8 SUBUNIT"/>
    <property type="match status" value="1"/>
</dbReference>
<organism evidence="15">
    <name type="scientific">Drosophila sechellia</name>
    <name type="common">Fruit fly</name>
    <dbReference type="NCBI Taxonomy" id="7238"/>
    <lineage>
        <taxon>Eukaryota</taxon>
        <taxon>Metazoa</taxon>
        <taxon>Ecdysozoa</taxon>
        <taxon>Arthropoda</taxon>
        <taxon>Hexapoda</taxon>
        <taxon>Insecta</taxon>
        <taxon>Pterygota</taxon>
        <taxon>Neoptera</taxon>
        <taxon>Endopterygota</taxon>
        <taxon>Diptera</taxon>
        <taxon>Brachycera</taxon>
        <taxon>Muscomorpha</taxon>
        <taxon>Ephydroidea</taxon>
        <taxon>Drosophilidae</taxon>
        <taxon>Drosophila</taxon>
        <taxon>Sophophora</taxon>
    </lineage>
</organism>
<keyword evidence="9" id="KW-0496">Mitochondrion</keyword>
<evidence type="ECO:0000256" key="4">
    <source>
        <dbReference type="ARBA" id="ARBA00016394"/>
    </source>
</evidence>
<evidence type="ECO:0000256" key="3">
    <source>
        <dbReference type="ARBA" id="ARBA00008939"/>
    </source>
</evidence>
<evidence type="ECO:0000313" key="14">
    <source>
        <dbReference type="EMBL" id="EDW54241.1"/>
    </source>
</evidence>
<dbReference type="KEGG" id="dse:6613348"/>
<dbReference type="SMART" id="SM00916">
    <property type="entry name" value="L51_S25_CI-B8"/>
    <property type="match status" value="1"/>
</dbReference>
<keyword evidence="6" id="KW-0679">Respiratory chain</keyword>
<evidence type="ECO:0000256" key="7">
    <source>
        <dbReference type="ARBA" id="ARBA00022792"/>
    </source>
</evidence>
<dbReference type="HOGENOM" id="CLU_110897_1_1_1"/>
<keyword evidence="15" id="KW-1185">Reference proteome</keyword>
<comment type="subcellular location">
    <subcellularLocation>
        <location evidence="2">Mitochondrion inner membrane</location>
        <topology evidence="2">Peripheral membrane protein</topology>
        <orientation evidence="2">Matrix side</orientation>
    </subcellularLocation>
</comment>
<dbReference type="InterPro" id="IPR036249">
    <property type="entry name" value="Thioredoxin-like_sf"/>
</dbReference>
<evidence type="ECO:0000256" key="1">
    <source>
        <dbReference type="ARBA" id="ARBA00003195"/>
    </source>
</evidence>